<name>A0A564RZL0_BIFLI</name>
<dbReference type="InterPro" id="IPR005474">
    <property type="entry name" value="Transketolase_N"/>
</dbReference>
<dbReference type="GO" id="GO:0000287">
    <property type="term" value="F:magnesium ion binding"/>
    <property type="evidence" value="ECO:0007669"/>
    <property type="project" value="UniProtKB-ARBA"/>
</dbReference>
<dbReference type="Gene3D" id="3.40.50.970">
    <property type="match status" value="1"/>
</dbReference>
<dbReference type="Proteomes" id="UP000345266">
    <property type="component" value="Unassembled WGS sequence"/>
</dbReference>
<dbReference type="GO" id="GO:0004802">
    <property type="term" value="F:transketolase activity"/>
    <property type="evidence" value="ECO:0007669"/>
    <property type="project" value="UniProtKB-EC"/>
</dbReference>
<accession>A0A564RZL0</accession>
<sequence length="297" mass="32390">MIMPNIPRERLVELKRFAGEIRKETVKEISVFGTGHIGGSLSIADVLAVLYGEEMQVRVDDPRWEGRDWFALSKGHCAPALYATLALKGFFPKEWLATLNQNGTNLPSHADRLKVPGVDITAGSLGQGVSVAAGVAAAMKMNGKSNRVYAIVGDGESQEGQVWEMALFAAQQRLDNLTVFVDYNKLQLDGFCADICDMGDMAAKFASFGWYAQNLTDGNDVEVILYAIERAKEQTDGKPNVIVLNTLKGLGWKDIEGQPKGHSTTISAEQRDEAIRQIDQMTEAEVAKIKASSPLGK</sequence>
<evidence type="ECO:0000256" key="1">
    <source>
        <dbReference type="ARBA" id="ARBA00001964"/>
    </source>
</evidence>
<gene>
    <name evidence="5" type="primary">cbbT</name>
    <name evidence="6" type="synonym">tkt_2</name>
    <name evidence="6" type="ORF">BLJG463_02449</name>
    <name evidence="5" type="ORF">BLONGUMMC1_00840</name>
</gene>
<dbReference type="Proteomes" id="UP000319252">
    <property type="component" value="Unassembled WGS sequence"/>
</dbReference>
<dbReference type="InterPro" id="IPR029061">
    <property type="entry name" value="THDP-binding"/>
</dbReference>
<keyword evidence="5" id="KW-0808">Transferase</keyword>
<dbReference type="EMBL" id="CABHML010000038">
    <property type="protein sequence ID" value="VUW82992.1"/>
    <property type="molecule type" value="Genomic_DNA"/>
</dbReference>
<dbReference type="AlphaFoldDB" id="A0A564RZL0"/>
<reference evidence="5 7" key="2">
    <citation type="submission" date="2019-07" db="EMBL/GenBank/DDBJ databases">
        <authorList>
            <person name="Chang H.-W."/>
            <person name="Raman A."/>
            <person name="Venkatesh S."/>
            <person name="Gehrig J."/>
        </authorList>
    </citation>
    <scope>NUCLEOTIDE SEQUENCE [LARGE SCALE GENOMIC DNA]</scope>
    <source>
        <strain evidence="5">B.longum_ssp_infantis_4</strain>
    </source>
</reference>
<dbReference type="RefSeq" id="WP_201786872.1">
    <property type="nucleotide sequence ID" value="NZ_BCYG01000043.1"/>
</dbReference>
<dbReference type="CDD" id="cd02012">
    <property type="entry name" value="TPP_TK"/>
    <property type="match status" value="1"/>
</dbReference>
<evidence type="ECO:0000313" key="8">
    <source>
        <dbReference type="Proteomes" id="UP000345266"/>
    </source>
</evidence>
<comment type="cofactor">
    <cofactor evidence="1">
        <name>thiamine diphosphate</name>
        <dbReference type="ChEBI" id="CHEBI:58937"/>
    </cofactor>
</comment>
<evidence type="ECO:0000256" key="2">
    <source>
        <dbReference type="ARBA" id="ARBA00007131"/>
    </source>
</evidence>
<evidence type="ECO:0000313" key="5">
    <source>
        <dbReference type="EMBL" id="VUW82992.1"/>
    </source>
</evidence>
<keyword evidence="3" id="KW-0786">Thiamine pyrophosphate</keyword>
<feature type="domain" description="Transketolase N-terminal" evidence="4">
    <location>
        <begin position="17"/>
        <end position="272"/>
    </location>
</feature>
<evidence type="ECO:0000256" key="3">
    <source>
        <dbReference type="ARBA" id="ARBA00023052"/>
    </source>
</evidence>
<dbReference type="EMBL" id="CABHNT010000065">
    <property type="protein sequence ID" value="VUX38751.1"/>
    <property type="molecule type" value="Genomic_DNA"/>
</dbReference>
<reference evidence="6 8" key="1">
    <citation type="submission" date="2019-07" db="EMBL/GenBank/DDBJ databases">
        <authorList>
            <person name="Hibberd C M."/>
            <person name="Gehrig L. J."/>
            <person name="Chang H.-W."/>
            <person name="Venkatesh S."/>
        </authorList>
    </citation>
    <scope>NUCLEOTIDE SEQUENCE [LARGE SCALE GENOMIC DNA]</scope>
    <source>
        <strain evidence="6">Bifidobacterium_longum_subsp_infantis_JG_Bg463</strain>
    </source>
</reference>
<dbReference type="SUPFAM" id="SSF52518">
    <property type="entry name" value="Thiamin diphosphate-binding fold (THDP-binding)"/>
    <property type="match status" value="1"/>
</dbReference>
<dbReference type="PANTHER" id="PTHR47514:SF1">
    <property type="entry name" value="TRANSKETOLASE N-TERMINAL SECTION-RELATED"/>
    <property type="match status" value="1"/>
</dbReference>
<evidence type="ECO:0000313" key="7">
    <source>
        <dbReference type="Proteomes" id="UP000319252"/>
    </source>
</evidence>
<dbReference type="Pfam" id="PF00456">
    <property type="entry name" value="Transketolase_N"/>
    <property type="match status" value="1"/>
</dbReference>
<organism evidence="5 7">
    <name type="scientific">Bifidobacterium longum subsp. infantis</name>
    <dbReference type="NCBI Taxonomy" id="1682"/>
    <lineage>
        <taxon>Bacteria</taxon>
        <taxon>Bacillati</taxon>
        <taxon>Actinomycetota</taxon>
        <taxon>Actinomycetes</taxon>
        <taxon>Bifidobacteriales</taxon>
        <taxon>Bifidobacteriaceae</taxon>
        <taxon>Bifidobacterium</taxon>
    </lineage>
</organism>
<dbReference type="EC" id="2.2.1.1" evidence="5 6"/>
<evidence type="ECO:0000259" key="4">
    <source>
        <dbReference type="Pfam" id="PF00456"/>
    </source>
</evidence>
<evidence type="ECO:0000313" key="6">
    <source>
        <dbReference type="EMBL" id="VUX38751.1"/>
    </source>
</evidence>
<proteinExistence type="inferred from homology"/>
<comment type="similarity">
    <text evidence="2">Belongs to the transketolase family.</text>
</comment>
<dbReference type="PANTHER" id="PTHR47514">
    <property type="entry name" value="TRANSKETOLASE N-TERMINAL SECTION-RELATED"/>
    <property type="match status" value="1"/>
</dbReference>
<protein>
    <submittedName>
        <fullName evidence="5 6">Transketolase</fullName>
        <ecNumber evidence="5 6">2.2.1.1</ecNumber>
    </submittedName>
</protein>